<dbReference type="CDD" id="cd19857">
    <property type="entry name" value="DSRM_STAU_rpt1"/>
    <property type="match status" value="1"/>
</dbReference>
<keyword evidence="1" id="KW-0694">RNA-binding</keyword>
<dbReference type="PROSITE" id="PS50137">
    <property type="entry name" value="DS_RBD"/>
    <property type="match status" value="1"/>
</dbReference>
<dbReference type="Pfam" id="PF00035">
    <property type="entry name" value="dsrm"/>
    <property type="match status" value="1"/>
</dbReference>
<evidence type="ECO:0000313" key="3">
    <source>
        <dbReference type="EMBL" id="KJH50995.1"/>
    </source>
</evidence>
<reference evidence="4" key="2">
    <citation type="journal article" date="2016" name="Sci. Rep.">
        <title>Dictyocaulus viviparus genome, variome and transcriptome elucidate lungworm biology and support future intervention.</title>
        <authorList>
            <person name="McNulty S.N."/>
            <person name="Strube C."/>
            <person name="Rosa B.A."/>
            <person name="Martin J.C."/>
            <person name="Tyagi R."/>
            <person name="Choi Y.J."/>
            <person name="Wang Q."/>
            <person name="Hallsworth Pepin K."/>
            <person name="Zhang X."/>
            <person name="Ozersky P."/>
            <person name="Wilson R.K."/>
            <person name="Sternberg P.W."/>
            <person name="Gasser R.B."/>
            <person name="Mitreva M."/>
        </authorList>
    </citation>
    <scope>NUCLEOTIDE SEQUENCE [LARGE SCALE GENOMIC DNA]</scope>
    <source>
        <strain evidence="4">HannoverDv2000</strain>
    </source>
</reference>
<name>A0A0D8Y2R3_DICVI</name>
<dbReference type="GO" id="GO:0008298">
    <property type="term" value="P:intracellular mRNA localization"/>
    <property type="evidence" value="ECO:0007669"/>
    <property type="project" value="TreeGrafter"/>
</dbReference>
<dbReference type="PANTHER" id="PTHR46054">
    <property type="entry name" value="MATERNAL EFFECT PROTEIN STAUFEN"/>
    <property type="match status" value="1"/>
</dbReference>
<dbReference type="PANTHER" id="PTHR46054:SF3">
    <property type="entry name" value="MATERNAL EFFECT PROTEIN STAUFEN"/>
    <property type="match status" value="1"/>
</dbReference>
<reference evidence="3 4" key="1">
    <citation type="submission" date="2013-11" db="EMBL/GenBank/DDBJ databases">
        <title>Draft genome of the bovine lungworm Dictyocaulus viviparus.</title>
        <authorList>
            <person name="Mitreva M."/>
        </authorList>
    </citation>
    <scope>NUCLEOTIDE SEQUENCE [LARGE SCALE GENOMIC DNA]</scope>
    <source>
        <strain evidence="3 4">HannoverDv2000</strain>
    </source>
</reference>
<dbReference type="EMBL" id="KN716193">
    <property type="protein sequence ID" value="KJH50995.1"/>
    <property type="molecule type" value="Genomic_DNA"/>
</dbReference>
<evidence type="ECO:0000256" key="1">
    <source>
        <dbReference type="PROSITE-ProRule" id="PRU00266"/>
    </source>
</evidence>
<dbReference type="STRING" id="29172.A0A0D8Y2R3"/>
<dbReference type="GO" id="GO:0007281">
    <property type="term" value="P:germ cell development"/>
    <property type="evidence" value="ECO:0007669"/>
    <property type="project" value="TreeGrafter"/>
</dbReference>
<accession>A0A0D8Y2R3</accession>
<dbReference type="GO" id="GO:0098964">
    <property type="term" value="P:anterograde dendritic transport of messenger ribonucleoprotein complex"/>
    <property type="evidence" value="ECO:0007669"/>
    <property type="project" value="TreeGrafter"/>
</dbReference>
<dbReference type="GO" id="GO:0005886">
    <property type="term" value="C:plasma membrane"/>
    <property type="evidence" value="ECO:0007669"/>
    <property type="project" value="TreeGrafter"/>
</dbReference>
<keyword evidence="4" id="KW-1185">Reference proteome</keyword>
<feature type="domain" description="DRBM" evidence="2">
    <location>
        <begin position="75"/>
        <end position="138"/>
    </location>
</feature>
<dbReference type="GO" id="GO:0043025">
    <property type="term" value="C:neuronal cell body"/>
    <property type="evidence" value="ECO:0007669"/>
    <property type="project" value="TreeGrafter"/>
</dbReference>
<dbReference type="OrthoDB" id="10037267at2759"/>
<sequence length="159" mass="17920">MVGFSPLLKENFYTISLPEDGTMRMNPLSASQTNVTCMHPRTIHPQPWCGQHQTNGDVSSRNFYNYSNQEDKEKTPMCRIAELARFHKLKHEYKLMDESGPAHKKMFTVQLFLTPKDIFEGSGASIKKAQQAAAAAALAGTTLALPPEKRKKKGFSFLW</sequence>
<dbReference type="Proteomes" id="UP000053766">
    <property type="component" value="Unassembled WGS sequence"/>
</dbReference>
<dbReference type="GO" id="GO:0003725">
    <property type="term" value="F:double-stranded RNA binding"/>
    <property type="evidence" value="ECO:0007669"/>
    <property type="project" value="TreeGrafter"/>
</dbReference>
<gene>
    <name evidence="3" type="ORF">DICVIV_02853</name>
</gene>
<proteinExistence type="predicted"/>
<evidence type="ECO:0000259" key="2">
    <source>
        <dbReference type="PROSITE" id="PS50137"/>
    </source>
</evidence>
<organism evidence="3 4">
    <name type="scientific">Dictyocaulus viviparus</name>
    <name type="common">Bovine lungworm</name>
    <dbReference type="NCBI Taxonomy" id="29172"/>
    <lineage>
        <taxon>Eukaryota</taxon>
        <taxon>Metazoa</taxon>
        <taxon>Ecdysozoa</taxon>
        <taxon>Nematoda</taxon>
        <taxon>Chromadorea</taxon>
        <taxon>Rhabditida</taxon>
        <taxon>Rhabditina</taxon>
        <taxon>Rhabditomorpha</taxon>
        <taxon>Strongyloidea</taxon>
        <taxon>Metastrongylidae</taxon>
        <taxon>Dictyocaulus</taxon>
    </lineage>
</organism>
<dbReference type="GO" id="GO:0035418">
    <property type="term" value="P:protein localization to synapse"/>
    <property type="evidence" value="ECO:0007669"/>
    <property type="project" value="TreeGrafter"/>
</dbReference>
<dbReference type="GO" id="GO:0003729">
    <property type="term" value="F:mRNA binding"/>
    <property type="evidence" value="ECO:0007669"/>
    <property type="project" value="TreeGrafter"/>
</dbReference>
<evidence type="ECO:0000313" key="4">
    <source>
        <dbReference type="Proteomes" id="UP000053766"/>
    </source>
</evidence>
<dbReference type="Gene3D" id="3.30.160.20">
    <property type="match status" value="1"/>
</dbReference>
<dbReference type="InterPro" id="IPR051740">
    <property type="entry name" value="DRBM-containing_protein"/>
</dbReference>
<dbReference type="AlphaFoldDB" id="A0A0D8Y2R3"/>
<dbReference type="SMART" id="SM00358">
    <property type="entry name" value="DSRM"/>
    <property type="match status" value="1"/>
</dbReference>
<dbReference type="GO" id="GO:0010494">
    <property type="term" value="C:cytoplasmic stress granule"/>
    <property type="evidence" value="ECO:0007669"/>
    <property type="project" value="TreeGrafter"/>
</dbReference>
<dbReference type="GO" id="GO:0032839">
    <property type="term" value="C:dendrite cytoplasm"/>
    <property type="evidence" value="ECO:0007669"/>
    <property type="project" value="GOC"/>
</dbReference>
<protein>
    <recommendedName>
        <fullName evidence="2">DRBM domain-containing protein</fullName>
    </recommendedName>
</protein>
<dbReference type="SUPFAM" id="SSF54768">
    <property type="entry name" value="dsRNA-binding domain-like"/>
    <property type="match status" value="1"/>
</dbReference>
<dbReference type="InterPro" id="IPR014720">
    <property type="entry name" value="dsRBD_dom"/>
</dbReference>